<protein>
    <submittedName>
        <fullName evidence="9">Sushi domain-containing protein</fullName>
    </submittedName>
</protein>
<evidence type="ECO:0000256" key="3">
    <source>
        <dbReference type="ARBA" id="ARBA00022729"/>
    </source>
</evidence>
<dbReference type="Pfam" id="PF00084">
    <property type="entry name" value="Sushi"/>
    <property type="match status" value="4"/>
</dbReference>
<dbReference type="SUPFAM" id="SSF57535">
    <property type="entry name" value="Complement control module/SCR domain"/>
    <property type="match status" value="5"/>
</dbReference>
<organism evidence="8 9">
    <name type="scientific">Strongyloides papillosus</name>
    <name type="common">Intestinal threadworm</name>
    <dbReference type="NCBI Taxonomy" id="174720"/>
    <lineage>
        <taxon>Eukaryota</taxon>
        <taxon>Metazoa</taxon>
        <taxon>Ecdysozoa</taxon>
        <taxon>Nematoda</taxon>
        <taxon>Chromadorea</taxon>
        <taxon>Rhabditida</taxon>
        <taxon>Tylenchina</taxon>
        <taxon>Panagrolaimomorpha</taxon>
        <taxon>Strongyloidoidea</taxon>
        <taxon>Strongyloididae</taxon>
        <taxon>Strongyloides</taxon>
    </lineage>
</organism>
<keyword evidence="2 5" id="KW-0768">Sushi</keyword>
<proteinExistence type="predicted"/>
<evidence type="ECO:0000256" key="5">
    <source>
        <dbReference type="PROSITE-ProRule" id="PRU00302"/>
    </source>
</evidence>
<evidence type="ECO:0000313" key="9">
    <source>
        <dbReference type="WBParaSite" id="SPAL_0000184000.1"/>
    </source>
</evidence>
<dbReference type="Gene3D" id="2.10.70.10">
    <property type="entry name" value="Complement Module, domain 1"/>
    <property type="match status" value="6"/>
</dbReference>
<feature type="signal peptide" evidence="6">
    <location>
        <begin position="1"/>
        <end position="28"/>
    </location>
</feature>
<feature type="domain" description="Sushi" evidence="7">
    <location>
        <begin position="392"/>
        <end position="454"/>
    </location>
</feature>
<evidence type="ECO:0000256" key="2">
    <source>
        <dbReference type="ARBA" id="ARBA00022659"/>
    </source>
</evidence>
<dbReference type="InterPro" id="IPR035976">
    <property type="entry name" value="Sushi/SCR/CCP_sf"/>
</dbReference>
<evidence type="ECO:0000313" key="8">
    <source>
        <dbReference type="Proteomes" id="UP000046392"/>
    </source>
</evidence>
<dbReference type="InterPro" id="IPR051503">
    <property type="entry name" value="ComplSys_Reg/VirEntry_Med"/>
</dbReference>
<dbReference type="InterPro" id="IPR000436">
    <property type="entry name" value="Sushi_SCR_CCP_dom"/>
</dbReference>
<dbReference type="PANTHER" id="PTHR45785">
    <property type="entry name" value="COMPLEMENT FACTOR H-RELATED"/>
    <property type="match status" value="1"/>
</dbReference>
<feature type="disulfide bond" evidence="5">
    <location>
        <begin position="595"/>
        <end position="622"/>
    </location>
</feature>
<evidence type="ECO:0000256" key="1">
    <source>
        <dbReference type="ARBA" id="ARBA00004328"/>
    </source>
</evidence>
<keyword evidence="3 6" id="KW-0732">Signal</keyword>
<keyword evidence="8" id="KW-1185">Reference proteome</keyword>
<feature type="domain" description="Sushi" evidence="7">
    <location>
        <begin position="57"/>
        <end position="119"/>
    </location>
</feature>
<sequence>MTSFSRELSTFTFFLLALLMNVEFMIYGVQIPSNSTANTTSIPLIPLNSTIIKKVVSFCSPISEVPNGEFRFSSTIINDTYIHGTIATLTCNLGYTHIGNLISTCIEGTNWTKIGTCVKIADMDCPLMNITRENGYILYKSSSPSNLMKVGTVAELNCNTKSVPSGNTEIMCTQNGWERTKEFGNCTLIDDIGRLKRDSEGTLNINTQLTCPQFDVDHGKIQYLFDGGNYSGNYPYGTSGILTCDLGYEAIGVTLIMCINGVWNPTIGYCRISGNMSFFGSSSTTPSTDILKRYKRQVTLPSILTFGTTVTGHCFLPLPFVFGGTVNYSNNQIFPPYTSGTVATLTCTNGVAQGASTATCVDGKWSSSSLGPCNSTTTNPLNILGTSSPLSISCTVPASSGLGGTISYTSGAGPFPHMTIATLSCDAGTIVSGSSTITCMNGVWSPSTLGKCVEPTSNVLFGTTTVGLGNIINPTTSSLTNDQCLSGVIDPLNGRISYSSGTTFGPFPAGTIATLFCNNGYTPLTPFTATCTNGVFTPQTTVPTCVSDTTSPNTEQINGSCFALASPLLGTVSYSLPISSTTLQYPVGTVATLTCNLGYIVSGTATSTCNASGWSPFGLGTCTVLG</sequence>
<dbReference type="PROSITE" id="PS50923">
    <property type="entry name" value="SUSHI"/>
    <property type="match status" value="5"/>
</dbReference>
<dbReference type="Proteomes" id="UP000046392">
    <property type="component" value="Unplaced"/>
</dbReference>
<dbReference type="STRING" id="174720.A0A0N5B709"/>
<dbReference type="SMART" id="SM00032">
    <property type="entry name" value="CCP"/>
    <property type="match status" value="7"/>
</dbReference>
<feature type="domain" description="Sushi" evidence="7">
    <location>
        <begin position="209"/>
        <end position="272"/>
    </location>
</feature>
<feature type="domain" description="Sushi" evidence="7">
    <location>
        <begin position="559"/>
        <end position="624"/>
    </location>
</feature>
<evidence type="ECO:0000259" key="7">
    <source>
        <dbReference type="PROSITE" id="PS50923"/>
    </source>
</evidence>
<accession>A0A0N5B709</accession>
<keyword evidence="4 5" id="KW-1015">Disulfide bond</keyword>
<name>A0A0N5B709_STREA</name>
<comment type="caution">
    <text evidence="5">Lacks conserved residue(s) required for the propagation of feature annotation.</text>
</comment>
<dbReference type="CDD" id="cd00033">
    <property type="entry name" value="CCP"/>
    <property type="match status" value="5"/>
</dbReference>
<evidence type="ECO:0000256" key="4">
    <source>
        <dbReference type="ARBA" id="ARBA00023157"/>
    </source>
</evidence>
<comment type="subcellular location">
    <subcellularLocation>
        <location evidence="1">Virion</location>
    </subcellularLocation>
</comment>
<feature type="chain" id="PRO_5005893981" evidence="6">
    <location>
        <begin position="29"/>
        <end position="626"/>
    </location>
</feature>
<reference evidence="9" key="1">
    <citation type="submission" date="2017-02" db="UniProtKB">
        <authorList>
            <consortium name="WormBaseParasite"/>
        </authorList>
    </citation>
    <scope>IDENTIFICATION</scope>
</reference>
<feature type="domain" description="Sushi" evidence="7">
    <location>
        <begin position="312"/>
        <end position="375"/>
    </location>
</feature>
<evidence type="ECO:0000256" key="6">
    <source>
        <dbReference type="SAM" id="SignalP"/>
    </source>
</evidence>
<dbReference type="WBParaSite" id="SPAL_0000184000.1">
    <property type="protein sequence ID" value="SPAL_0000184000.1"/>
    <property type="gene ID" value="SPAL_0000184000"/>
</dbReference>
<dbReference type="PANTHER" id="PTHR45785:SF2">
    <property type="entry name" value="COMPLEMENT FACTOR H-RELATED"/>
    <property type="match status" value="1"/>
</dbReference>
<feature type="disulfide bond" evidence="5">
    <location>
        <begin position="425"/>
        <end position="452"/>
    </location>
</feature>
<dbReference type="AlphaFoldDB" id="A0A0N5B709"/>